<dbReference type="AlphaFoldDB" id="A0A9P6KGF6"/>
<reference evidence="2" key="1">
    <citation type="journal article" date="2020" name="Fungal Divers.">
        <title>Resolving the Mortierellaceae phylogeny through synthesis of multi-gene phylogenetics and phylogenomics.</title>
        <authorList>
            <person name="Vandepol N."/>
            <person name="Liber J."/>
            <person name="Desiro A."/>
            <person name="Na H."/>
            <person name="Kennedy M."/>
            <person name="Barry K."/>
            <person name="Grigoriev I.V."/>
            <person name="Miller A.N."/>
            <person name="O'Donnell K."/>
            <person name="Stajich J.E."/>
            <person name="Bonito G."/>
        </authorList>
    </citation>
    <scope>NUCLEOTIDE SEQUENCE</scope>
    <source>
        <strain evidence="2">KOD1015</strain>
    </source>
</reference>
<accession>A0A9P6KGF6</accession>
<protein>
    <submittedName>
        <fullName evidence="2">Cyclin-dependent protein kinase</fullName>
    </submittedName>
</protein>
<dbReference type="GO" id="GO:0000307">
    <property type="term" value="C:cyclin-dependent protein kinase holoenzyme complex"/>
    <property type="evidence" value="ECO:0007669"/>
    <property type="project" value="TreeGrafter"/>
</dbReference>
<dbReference type="GO" id="GO:0016538">
    <property type="term" value="F:cyclin-dependent protein serine/threonine kinase regulator activity"/>
    <property type="evidence" value="ECO:0007669"/>
    <property type="project" value="TreeGrafter"/>
</dbReference>
<feature type="non-terminal residue" evidence="2">
    <location>
        <position position="1"/>
    </location>
</feature>
<name>A0A9P6KGF6_9FUNG</name>
<evidence type="ECO:0000313" key="3">
    <source>
        <dbReference type="Proteomes" id="UP000780801"/>
    </source>
</evidence>
<evidence type="ECO:0000313" key="2">
    <source>
        <dbReference type="EMBL" id="KAF9584664.1"/>
    </source>
</evidence>
<dbReference type="InterPro" id="IPR013922">
    <property type="entry name" value="Cyclin_PHO80-like"/>
</dbReference>
<dbReference type="Proteomes" id="UP000780801">
    <property type="component" value="Unassembled WGS sequence"/>
</dbReference>
<dbReference type="GO" id="GO:0019901">
    <property type="term" value="F:protein kinase binding"/>
    <property type="evidence" value="ECO:0007669"/>
    <property type="project" value="InterPro"/>
</dbReference>
<dbReference type="EMBL" id="JAABOA010000358">
    <property type="protein sequence ID" value="KAF9584664.1"/>
    <property type="molecule type" value="Genomic_DNA"/>
</dbReference>
<evidence type="ECO:0000256" key="1">
    <source>
        <dbReference type="SAM" id="MobiDB-lite"/>
    </source>
</evidence>
<dbReference type="Gene3D" id="1.10.472.10">
    <property type="entry name" value="Cyclin-like"/>
    <property type="match status" value="1"/>
</dbReference>
<dbReference type="PANTHER" id="PTHR15615:SF108">
    <property type="entry name" value="PROTEIN CNPPD1"/>
    <property type="match status" value="1"/>
</dbReference>
<feature type="region of interest" description="Disordered" evidence="1">
    <location>
        <begin position="60"/>
        <end position="124"/>
    </location>
</feature>
<comment type="caution">
    <text evidence="2">The sequence shown here is derived from an EMBL/GenBank/DDBJ whole genome shotgun (WGS) entry which is preliminary data.</text>
</comment>
<dbReference type="GO" id="GO:0005634">
    <property type="term" value="C:nucleus"/>
    <property type="evidence" value="ECO:0007669"/>
    <property type="project" value="TreeGrafter"/>
</dbReference>
<dbReference type="Pfam" id="PF08613">
    <property type="entry name" value="Cyclin"/>
    <property type="match status" value="1"/>
</dbReference>
<dbReference type="PANTHER" id="PTHR15615">
    <property type="match status" value="1"/>
</dbReference>
<feature type="compositionally biased region" description="Polar residues" evidence="1">
    <location>
        <begin position="102"/>
        <end position="124"/>
    </location>
</feature>
<proteinExistence type="predicted"/>
<keyword evidence="3" id="KW-1185">Reference proteome</keyword>
<gene>
    <name evidence="2" type="primary">CNPPD1</name>
    <name evidence="2" type="ORF">BGW38_005643</name>
</gene>
<dbReference type="OrthoDB" id="286814at2759"/>
<keyword evidence="2" id="KW-0808">Transferase</keyword>
<organism evidence="2 3">
    <name type="scientific">Lunasporangiospora selenospora</name>
    <dbReference type="NCBI Taxonomy" id="979761"/>
    <lineage>
        <taxon>Eukaryota</taxon>
        <taxon>Fungi</taxon>
        <taxon>Fungi incertae sedis</taxon>
        <taxon>Mucoromycota</taxon>
        <taxon>Mortierellomycotina</taxon>
        <taxon>Mortierellomycetes</taxon>
        <taxon>Mortierellales</taxon>
        <taxon>Mortierellaceae</taxon>
        <taxon>Lunasporangiospora</taxon>
    </lineage>
</organism>
<dbReference type="CDD" id="cd20557">
    <property type="entry name" value="CYCLIN_ScPCL1-like"/>
    <property type="match status" value="1"/>
</dbReference>
<feature type="compositionally biased region" description="Polar residues" evidence="1">
    <location>
        <begin position="225"/>
        <end position="237"/>
    </location>
</feature>
<sequence length="494" mass="55502">FSEPLSEYTSFLDHLREYGYARDEFTRIPFNLIDLAAAVIASVLTGRELSLFGTAMGHSNPKDFHGSTKNSGDAATASKGASSDNSNDNDNNKGARKHKAQDTLTSPLGSESAPDQDSHSWNGDTSKNDDSVFYFIQRILKRTQLSCTTLILALIYVDRFKTKQARKRRTRLDQGPDHESAVVSFSLMRKQLSRSSAPETHTSSSAESSQSSSPQNPIPPDYHGHQQQHASRSSTPKSTWESWSSISLFLVSVICADKYLYDATYSNAEWAEFTRGQYTTQELNDLERRFLGQLQYRLYVSEPEFHGFLTYLEVIMALRQVWGRGFTTALSYSDVRILTQQLMPNYADRLHFKTLQGDMAVIVWQVVSAITRMYLTVVGAVMIAIASYKAVTQLTFMPAHWPTDALVPLMYPLHDHYPNPWNTLSTFHASCDNMRKRMTIGYGDALGPPWTGNFAIVETNPVAQLMLPLPLMSESSFPSGLEGWMDPLQTIECY</sequence>
<keyword evidence="2" id="KW-0418">Kinase</keyword>
<feature type="compositionally biased region" description="Low complexity" evidence="1">
    <location>
        <begin position="193"/>
        <end position="215"/>
    </location>
</feature>
<dbReference type="GO" id="GO:0016301">
    <property type="term" value="F:kinase activity"/>
    <property type="evidence" value="ECO:0007669"/>
    <property type="project" value="UniProtKB-KW"/>
</dbReference>
<feature type="region of interest" description="Disordered" evidence="1">
    <location>
        <begin position="193"/>
        <end position="237"/>
    </location>
</feature>